<keyword evidence="2 4" id="KW-1133">Transmembrane helix</keyword>
<keyword evidence="6" id="KW-1185">Reference proteome</keyword>
<dbReference type="AlphaFoldDB" id="A0A9C7PZS5"/>
<feature type="transmembrane region" description="Helical" evidence="4">
    <location>
        <begin position="95"/>
        <end position="114"/>
    </location>
</feature>
<feature type="transmembrane region" description="Helical" evidence="4">
    <location>
        <begin position="26"/>
        <end position="47"/>
    </location>
</feature>
<organism evidence="5 6">
    <name type="scientific">Galdieria partita</name>
    <dbReference type="NCBI Taxonomy" id="83374"/>
    <lineage>
        <taxon>Eukaryota</taxon>
        <taxon>Rhodophyta</taxon>
        <taxon>Bangiophyceae</taxon>
        <taxon>Galdieriales</taxon>
        <taxon>Galdieriaceae</taxon>
        <taxon>Galdieria</taxon>
    </lineage>
</organism>
<gene>
    <name evidence="5" type="ORF">GpartN1_g5365.t1</name>
</gene>
<sequence>MSLSYVGWGSLWTQLKQPKLWSRDGIYRLSGCCFISFFGLGLVIGLLGPALPPLADALNLKQAENLGFLFTIRGLGYFLGSLLFGFIGKWLSYRFLIAGGCLVLALTQVLIALSASTIQLGLFCFLVGFASTIQLGLFCFLVGFFSGFVDTGGNAAVGSLLAGDPLAETFMQALHFSFGLGAFTAPLLTSLLLSFSGSIALAFFLVGLLCLCIGISFFGLTTNEACKKPTSKELTTAGEEEEGWTREEYDIQTNALTPLQSNRKLLLVLTAFAAFFYVGCEIGFGGWIATYSLNTHSVHTKASAALMASVFWASFTIGRLVSIPLSLYLSCRSILFLDLSGAIVSTIFGIFGFNLWVCSASVGLFLSSSFPSSVSLVQSKTSVDQVSTSCLMVGASLGEILIPFLLGESMKELGLGWYFPLCLVTMCLWGLGFILVLIQPSSYHCTSG</sequence>
<dbReference type="InterPro" id="IPR036259">
    <property type="entry name" value="MFS_trans_sf"/>
</dbReference>
<dbReference type="PANTHER" id="PTHR23121">
    <property type="entry name" value="SODIUM-DEPENDENT GLUCOSE TRANSPORTER 1"/>
    <property type="match status" value="1"/>
</dbReference>
<keyword evidence="3 4" id="KW-0472">Membrane</keyword>
<feature type="transmembrane region" description="Helical" evidence="4">
    <location>
        <begin position="341"/>
        <end position="366"/>
    </location>
</feature>
<dbReference type="Gene3D" id="1.20.1250.20">
    <property type="entry name" value="MFS general substrate transporter like domains"/>
    <property type="match status" value="2"/>
</dbReference>
<feature type="transmembrane region" description="Helical" evidence="4">
    <location>
        <begin position="120"/>
        <end position="149"/>
    </location>
</feature>
<name>A0A9C7PZS5_9RHOD</name>
<keyword evidence="1 4" id="KW-0812">Transmembrane</keyword>
<proteinExistence type="predicted"/>
<feature type="transmembrane region" description="Helical" evidence="4">
    <location>
        <begin position="199"/>
        <end position="220"/>
    </location>
</feature>
<dbReference type="PANTHER" id="PTHR23121:SF9">
    <property type="entry name" value="SODIUM-DEPENDENT GLUCOSE TRANSPORTER 1"/>
    <property type="match status" value="1"/>
</dbReference>
<dbReference type="Pfam" id="PF07690">
    <property type="entry name" value="MFS_1"/>
    <property type="match status" value="1"/>
</dbReference>
<dbReference type="SUPFAM" id="SSF103473">
    <property type="entry name" value="MFS general substrate transporter"/>
    <property type="match status" value="1"/>
</dbReference>
<dbReference type="OrthoDB" id="18420at2759"/>
<feature type="transmembrane region" description="Helical" evidence="4">
    <location>
        <begin position="67"/>
        <end position="88"/>
    </location>
</feature>
<dbReference type="Proteomes" id="UP001061958">
    <property type="component" value="Unassembled WGS sequence"/>
</dbReference>
<dbReference type="InterPro" id="IPR011701">
    <property type="entry name" value="MFS"/>
</dbReference>
<protein>
    <submittedName>
        <fullName evidence="5">Uncharacterized protein</fullName>
    </submittedName>
</protein>
<feature type="transmembrane region" description="Helical" evidence="4">
    <location>
        <begin position="418"/>
        <end position="438"/>
    </location>
</feature>
<evidence type="ECO:0000256" key="4">
    <source>
        <dbReference type="SAM" id="Phobius"/>
    </source>
</evidence>
<feature type="transmembrane region" description="Helical" evidence="4">
    <location>
        <begin position="170"/>
        <end position="193"/>
    </location>
</feature>
<accession>A0A9C7PZS5</accession>
<feature type="transmembrane region" description="Helical" evidence="4">
    <location>
        <begin position="386"/>
        <end position="406"/>
    </location>
</feature>
<evidence type="ECO:0000313" key="6">
    <source>
        <dbReference type="Proteomes" id="UP001061958"/>
    </source>
</evidence>
<evidence type="ECO:0000256" key="3">
    <source>
        <dbReference type="ARBA" id="ARBA00023136"/>
    </source>
</evidence>
<evidence type="ECO:0000256" key="2">
    <source>
        <dbReference type="ARBA" id="ARBA00022989"/>
    </source>
</evidence>
<feature type="transmembrane region" description="Helical" evidence="4">
    <location>
        <begin position="265"/>
        <end position="289"/>
    </location>
</feature>
<evidence type="ECO:0000256" key="1">
    <source>
        <dbReference type="ARBA" id="ARBA00022692"/>
    </source>
</evidence>
<dbReference type="GO" id="GO:0022857">
    <property type="term" value="F:transmembrane transporter activity"/>
    <property type="evidence" value="ECO:0007669"/>
    <property type="project" value="InterPro"/>
</dbReference>
<reference evidence="5" key="1">
    <citation type="journal article" date="2022" name="Proc. Natl. Acad. Sci. U.S.A.">
        <title>Life cycle and functional genomics of the unicellular red alga Galdieria for elucidating algal and plant evolution and industrial use.</title>
        <authorList>
            <person name="Hirooka S."/>
            <person name="Itabashi T."/>
            <person name="Ichinose T.M."/>
            <person name="Onuma R."/>
            <person name="Fujiwara T."/>
            <person name="Yamashita S."/>
            <person name="Jong L.W."/>
            <person name="Tomita R."/>
            <person name="Iwane A.H."/>
            <person name="Miyagishima S.Y."/>
        </authorList>
    </citation>
    <scope>NUCLEOTIDE SEQUENCE</scope>
    <source>
        <strain evidence="5">NBRC 102759</strain>
    </source>
</reference>
<feature type="transmembrane region" description="Helical" evidence="4">
    <location>
        <begin position="309"/>
        <end position="329"/>
    </location>
</feature>
<dbReference type="EMBL" id="BQMJ01000045">
    <property type="protein sequence ID" value="GJQ13574.1"/>
    <property type="molecule type" value="Genomic_DNA"/>
</dbReference>
<comment type="caution">
    <text evidence="5">The sequence shown here is derived from an EMBL/GenBank/DDBJ whole genome shotgun (WGS) entry which is preliminary data.</text>
</comment>
<reference evidence="5" key="2">
    <citation type="submission" date="2022-01" db="EMBL/GenBank/DDBJ databases">
        <authorList>
            <person name="Hirooka S."/>
            <person name="Miyagishima S.Y."/>
        </authorList>
    </citation>
    <scope>NUCLEOTIDE SEQUENCE</scope>
    <source>
        <strain evidence="5">NBRC 102759</strain>
    </source>
</reference>
<evidence type="ECO:0000313" key="5">
    <source>
        <dbReference type="EMBL" id="GJQ13574.1"/>
    </source>
</evidence>